<dbReference type="SUPFAM" id="SSF47459">
    <property type="entry name" value="HLH, helix-loop-helix DNA-binding domain"/>
    <property type="match status" value="1"/>
</dbReference>
<keyword evidence="4" id="KW-0539">Nucleus</keyword>
<evidence type="ECO:0000256" key="3">
    <source>
        <dbReference type="ARBA" id="ARBA00023163"/>
    </source>
</evidence>
<evidence type="ECO:0000313" key="7">
    <source>
        <dbReference type="EMBL" id="MCD7447979.1"/>
    </source>
</evidence>
<dbReference type="InterPro" id="IPR037546">
    <property type="entry name" value="SAC51-like"/>
</dbReference>
<dbReference type="EMBL" id="JACEIK010000049">
    <property type="protein sequence ID" value="MCD7447979.1"/>
    <property type="molecule type" value="Genomic_DNA"/>
</dbReference>
<name>A0ABS8RME8_DATST</name>
<evidence type="ECO:0000256" key="2">
    <source>
        <dbReference type="ARBA" id="ARBA00023015"/>
    </source>
</evidence>
<dbReference type="InterPro" id="IPR011598">
    <property type="entry name" value="bHLH_dom"/>
</dbReference>
<sequence length="264" mass="28773">MLSTIAELPVIEEEFVQSISLVSLSRYYNQQFQYFQQDPGMDFASNLNYATTLLQPGHHLGVPSLYTPAICAANAVSPRHSCFVPCLPNSKAADQNGVNWLPSLAPTQNEYPNDEVTSTDRSPLCKTKGAAAVVSMSSQSAELTEEVASSDGTCKRQRLLDGGYKKSSSIESRWPNDNENDVGESCLRGSLPSSGKDKDSSLSTRERKVKIRETLRILESMLPGIKSKDPLLVIDEAIGYLKSLRGKAKALGVELPQEYPPAAC</sequence>
<proteinExistence type="predicted"/>
<dbReference type="InterPro" id="IPR036638">
    <property type="entry name" value="HLH_DNA-bd_sf"/>
</dbReference>
<keyword evidence="3" id="KW-0804">Transcription</keyword>
<comment type="subcellular location">
    <subcellularLocation>
        <location evidence="1">Nucleus</location>
    </subcellularLocation>
</comment>
<keyword evidence="8" id="KW-1185">Reference proteome</keyword>
<dbReference type="PROSITE" id="PS50888">
    <property type="entry name" value="BHLH"/>
    <property type="match status" value="1"/>
</dbReference>
<comment type="caution">
    <text evidence="7">The sequence shown here is derived from an EMBL/GenBank/DDBJ whole genome shotgun (WGS) entry which is preliminary data.</text>
</comment>
<evidence type="ECO:0000256" key="1">
    <source>
        <dbReference type="ARBA" id="ARBA00004123"/>
    </source>
</evidence>
<keyword evidence="2" id="KW-0805">Transcription regulation</keyword>
<evidence type="ECO:0000256" key="4">
    <source>
        <dbReference type="ARBA" id="ARBA00023242"/>
    </source>
</evidence>
<organism evidence="7 8">
    <name type="scientific">Datura stramonium</name>
    <name type="common">Jimsonweed</name>
    <name type="synonym">Common thornapple</name>
    <dbReference type="NCBI Taxonomy" id="4076"/>
    <lineage>
        <taxon>Eukaryota</taxon>
        <taxon>Viridiplantae</taxon>
        <taxon>Streptophyta</taxon>
        <taxon>Embryophyta</taxon>
        <taxon>Tracheophyta</taxon>
        <taxon>Spermatophyta</taxon>
        <taxon>Magnoliopsida</taxon>
        <taxon>eudicotyledons</taxon>
        <taxon>Gunneridae</taxon>
        <taxon>Pentapetalae</taxon>
        <taxon>asterids</taxon>
        <taxon>lamiids</taxon>
        <taxon>Solanales</taxon>
        <taxon>Solanaceae</taxon>
        <taxon>Solanoideae</taxon>
        <taxon>Datureae</taxon>
        <taxon>Datura</taxon>
    </lineage>
</organism>
<evidence type="ECO:0000256" key="5">
    <source>
        <dbReference type="SAM" id="MobiDB-lite"/>
    </source>
</evidence>
<gene>
    <name evidence="7" type="ORF">HAX54_036798</name>
</gene>
<reference evidence="7 8" key="1">
    <citation type="journal article" date="2021" name="BMC Genomics">
        <title>Datura genome reveals duplications of psychoactive alkaloid biosynthetic genes and high mutation rate following tissue culture.</title>
        <authorList>
            <person name="Rajewski A."/>
            <person name="Carter-House D."/>
            <person name="Stajich J."/>
            <person name="Litt A."/>
        </authorList>
    </citation>
    <scope>NUCLEOTIDE SEQUENCE [LARGE SCALE GENOMIC DNA]</scope>
    <source>
        <strain evidence="7">AR-01</strain>
    </source>
</reference>
<feature type="compositionally biased region" description="Polar residues" evidence="5">
    <location>
        <begin position="166"/>
        <end position="177"/>
    </location>
</feature>
<dbReference type="PANTHER" id="PTHR36066">
    <property type="entry name" value="TRANSCRIPTION FACTOR BHLH145"/>
    <property type="match status" value="1"/>
</dbReference>
<dbReference type="Proteomes" id="UP000823775">
    <property type="component" value="Unassembled WGS sequence"/>
</dbReference>
<feature type="domain" description="BHLH" evidence="6">
    <location>
        <begin position="195"/>
        <end position="244"/>
    </location>
</feature>
<dbReference type="PANTHER" id="PTHR36066:SF8">
    <property type="entry name" value="TRANSCRIPTION FACTOR SAC51"/>
    <property type="match status" value="1"/>
</dbReference>
<accession>A0ABS8RME8</accession>
<evidence type="ECO:0000259" key="6">
    <source>
        <dbReference type="PROSITE" id="PS50888"/>
    </source>
</evidence>
<evidence type="ECO:0000313" key="8">
    <source>
        <dbReference type="Proteomes" id="UP000823775"/>
    </source>
</evidence>
<feature type="region of interest" description="Disordered" evidence="5">
    <location>
        <begin position="165"/>
        <end position="206"/>
    </location>
</feature>
<feature type="compositionally biased region" description="Basic and acidic residues" evidence="5">
    <location>
        <begin position="195"/>
        <end position="206"/>
    </location>
</feature>
<protein>
    <recommendedName>
        <fullName evidence="6">BHLH domain-containing protein</fullName>
    </recommendedName>
</protein>